<dbReference type="RefSeq" id="WP_170231941.1">
    <property type="nucleotide sequence ID" value="NZ_VFPP01000001.1"/>
</dbReference>
<organism evidence="2 3">
    <name type="scientific">Saccharothrix saharensis</name>
    <dbReference type="NCBI Taxonomy" id="571190"/>
    <lineage>
        <taxon>Bacteria</taxon>
        <taxon>Bacillati</taxon>
        <taxon>Actinomycetota</taxon>
        <taxon>Actinomycetes</taxon>
        <taxon>Pseudonocardiales</taxon>
        <taxon>Pseudonocardiaceae</taxon>
        <taxon>Saccharothrix</taxon>
    </lineage>
</organism>
<evidence type="ECO:0000313" key="3">
    <source>
        <dbReference type="Proteomes" id="UP000316628"/>
    </source>
</evidence>
<evidence type="ECO:0000256" key="1">
    <source>
        <dbReference type="SAM" id="MobiDB-lite"/>
    </source>
</evidence>
<keyword evidence="3" id="KW-1185">Reference proteome</keyword>
<name>A0A543J7G7_9PSEU</name>
<feature type="compositionally biased region" description="Basic and acidic residues" evidence="1">
    <location>
        <begin position="1"/>
        <end position="10"/>
    </location>
</feature>
<protein>
    <submittedName>
        <fullName evidence="2">Condensation domain-containing protein</fullName>
    </submittedName>
</protein>
<gene>
    <name evidence="2" type="ORF">FHX81_1054</name>
</gene>
<comment type="caution">
    <text evidence="2">The sequence shown here is derived from an EMBL/GenBank/DDBJ whole genome shotgun (WGS) entry which is preliminary data.</text>
</comment>
<dbReference type="AlphaFoldDB" id="A0A543J7G7"/>
<dbReference type="SUPFAM" id="SSF52777">
    <property type="entry name" value="CoA-dependent acyltransferases"/>
    <property type="match status" value="2"/>
</dbReference>
<dbReference type="Gene3D" id="3.30.559.30">
    <property type="entry name" value="Nonribosomal peptide synthetase, condensation domain"/>
    <property type="match status" value="1"/>
</dbReference>
<reference evidence="2 3" key="1">
    <citation type="submission" date="2019-06" db="EMBL/GenBank/DDBJ databases">
        <title>Sequencing the genomes of 1000 actinobacteria strains.</title>
        <authorList>
            <person name="Klenk H.-P."/>
        </authorList>
    </citation>
    <scope>NUCLEOTIDE SEQUENCE [LARGE SCALE GENOMIC DNA]</scope>
    <source>
        <strain evidence="2 3">DSM 45456</strain>
    </source>
</reference>
<sequence length="222" mass="24412">MRFHVGERSTRHPGTAQCAPHHVDPARHTGLWQRHHERADPSVYNVVQRVDIDGDLDPAAPARAFRDLVRRHAALRTRAVRRDGDLLVEVLDTVRVDLPVTDLAGTPREVDRWCRAHEVVGLHDRAAADSLFPTTLFTVVTTPPPTFSLADATAVVMTPTRPGSARNEPYVVLVPSADGIHVVMEYSTDLFDNATVVSMGAEFSRTPASLVDAPRQPLRSGL</sequence>
<dbReference type="Proteomes" id="UP000316628">
    <property type="component" value="Unassembled WGS sequence"/>
</dbReference>
<proteinExistence type="predicted"/>
<feature type="region of interest" description="Disordered" evidence="1">
    <location>
        <begin position="1"/>
        <end position="23"/>
    </location>
</feature>
<evidence type="ECO:0000313" key="2">
    <source>
        <dbReference type="EMBL" id="TQM78774.1"/>
    </source>
</evidence>
<accession>A0A543J7G7</accession>
<dbReference type="EMBL" id="VFPP01000001">
    <property type="protein sequence ID" value="TQM78774.1"/>
    <property type="molecule type" value="Genomic_DNA"/>
</dbReference>
<dbReference type="InterPro" id="IPR023213">
    <property type="entry name" value="CAT-like_dom_sf"/>
</dbReference>
<dbReference type="Gene3D" id="3.30.559.10">
    <property type="entry name" value="Chloramphenicol acetyltransferase-like domain"/>
    <property type="match status" value="2"/>
</dbReference>